<dbReference type="AlphaFoldDB" id="A0A9E7EKL3"/>
<evidence type="ECO:0000313" key="2">
    <source>
        <dbReference type="Proteomes" id="UP001055439"/>
    </source>
</evidence>
<organism evidence="1 2">
    <name type="scientific">Musa troglodytarum</name>
    <name type="common">fe'i banana</name>
    <dbReference type="NCBI Taxonomy" id="320322"/>
    <lineage>
        <taxon>Eukaryota</taxon>
        <taxon>Viridiplantae</taxon>
        <taxon>Streptophyta</taxon>
        <taxon>Embryophyta</taxon>
        <taxon>Tracheophyta</taxon>
        <taxon>Spermatophyta</taxon>
        <taxon>Magnoliopsida</taxon>
        <taxon>Liliopsida</taxon>
        <taxon>Zingiberales</taxon>
        <taxon>Musaceae</taxon>
        <taxon>Musa</taxon>
    </lineage>
</organism>
<evidence type="ECO:0000313" key="1">
    <source>
        <dbReference type="EMBL" id="URD78851.1"/>
    </source>
</evidence>
<sequence>MEMQVVRVSGNGQQALMTDGGVAHMRALDAIIHLDLISDLDAEAIKTGTLSEQADADRIGSHALLLLLLLHSDLQTVCSRLWWWILSHHALIWMYPIPTARRPTSVRRGPTPITAVSDRTRAWRDEWFYNGGSITMKKRDSSAIGRIHLRWGTTATVCALLAIPSSITQLRYPPCSGFAEEVPCGPVAASDHESGGLTVRIIAHGVQNASLPSGLWGTLDIDRSIQRFPSHHQSVNNWKKFRVGGWPSLLFFSLAKLDSNGRNLLGFA</sequence>
<accession>A0A9E7EKL3</accession>
<name>A0A9E7EKL3_9LILI</name>
<gene>
    <name evidence="1" type="ORF">MUK42_33186</name>
</gene>
<dbReference type="Proteomes" id="UP001055439">
    <property type="component" value="Chromosome 10"/>
</dbReference>
<dbReference type="EMBL" id="CP097503">
    <property type="protein sequence ID" value="URD78851.1"/>
    <property type="molecule type" value="Genomic_DNA"/>
</dbReference>
<proteinExistence type="predicted"/>
<keyword evidence="2" id="KW-1185">Reference proteome</keyword>
<dbReference type="OrthoDB" id="10634209at2759"/>
<reference evidence="1" key="1">
    <citation type="submission" date="2022-05" db="EMBL/GenBank/DDBJ databases">
        <title>The Musa troglodytarum L. genome provides insights into the mechanism of non-climacteric behaviour and enrichment of carotenoids.</title>
        <authorList>
            <person name="Wang J."/>
        </authorList>
    </citation>
    <scope>NUCLEOTIDE SEQUENCE</scope>
    <source>
        <tissue evidence="1">Leaf</tissue>
    </source>
</reference>
<protein>
    <submittedName>
        <fullName evidence="1">Uncharacterized protein</fullName>
    </submittedName>
</protein>